<evidence type="ECO:0000313" key="9">
    <source>
        <dbReference type="Proteomes" id="UP000887567"/>
    </source>
</evidence>
<dbReference type="PROSITE" id="PS00036">
    <property type="entry name" value="BZIP_BASIC"/>
    <property type="match status" value="1"/>
</dbReference>
<accession>A0A913X042</accession>
<dbReference type="PANTHER" id="PTHR23351">
    <property type="entry name" value="FOS TRANSCRIPTION FACTOR-RELATED"/>
    <property type="match status" value="1"/>
</dbReference>
<keyword evidence="5" id="KW-0539">Nucleus</keyword>
<dbReference type="FunFam" id="1.20.5.170:FF:000010">
    <property type="entry name" value="Cyclic AMP-dependent transcription factor ATF-2"/>
    <property type="match status" value="1"/>
</dbReference>
<name>A0A913X042_EXADI</name>
<dbReference type="EnsemblMetazoa" id="XM_021041160.2">
    <property type="protein sequence ID" value="XP_020896819.1"/>
    <property type="gene ID" value="LOC110235682"/>
</dbReference>
<evidence type="ECO:0000256" key="3">
    <source>
        <dbReference type="ARBA" id="ARBA00023125"/>
    </source>
</evidence>
<dbReference type="PRINTS" id="PR00042">
    <property type="entry name" value="LEUZIPPRFOS"/>
</dbReference>
<dbReference type="KEGG" id="epa:110235682"/>
<dbReference type="RefSeq" id="XP_020896819.1">
    <property type="nucleotide sequence ID" value="XM_021041160.2"/>
</dbReference>
<keyword evidence="4" id="KW-0804">Transcription</keyword>
<dbReference type="PANTHER" id="PTHR23351:SF24">
    <property type="entry name" value="ACTIVATING TRANSCRIPTION FACTOR 3-RELATED"/>
    <property type="match status" value="1"/>
</dbReference>
<evidence type="ECO:0000256" key="1">
    <source>
        <dbReference type="ARBA" id="ARBA00004123"/>
    </source>
</evidence>
<dbReference type="CDD" id="cd14699">
    <property type="entry name" value="bZIP_Fos_like"/>
    <property type="match status" value="1"/>
</dbReference>
<dbReference type="SMART" id="SM00338">
    <property type="entry name" value="BRLZ"/>
    <property type="match status" value="1"/>
</dbReference>
<dbReference type="SUPFAM" id="SSF57959">
    <property type="entry name" value="Leucine zipper domain"/>
    <property type="match status" value="1"/>
</dbReference>
<dbReference type="OrthoDB" id="2596881at2759"/>
<dbReference type="GO" id="GO:0000981">
    <property type="term" value="F:DNA-binding transcription factor activity, RNA polymerase II-specific"/>
    <property type="evidence" value="ECO:0007669"/>
    <property type="project" value="TreeGrafter"/>
</dbReference>
<feature type="coiled-coil region" evidence="6">
    <location>
        <begin position="112"/>
        <end position="146"/>
    </location>
</feature>
<organism evidence="8 9">
    <name type="scientific">Exaiptasia diaphana</name>
    <name type="common">Tropical sea anemone</name>
    <name type="synonym">Aiptasia pulchella</name>
    <dbReference type="NCBI Taxonomy" id="2652724"/>
    <lineage>
        <taxon>Eukaryota</taxon>
        <taxon>Metazoa</taxon>
        <taxon>Cnidaria</taxon>
        <taxon>Anthozoa</taxon>
        <taxon>Hexacorallia</taxon>
        <taxon>Actiniaria</taxon>
        <taxon>Aiptasiidae</taxon>
        <taxon>Exaiptasia</taxon>
    </lineage>
</organism>
<evidence type="ECO:0000313" key="8">
    <source>
        <dbReference type="EnsemblMetazoa" id="XP_020896819.1"/>
    </source>
</evidence>
<dbReference type="GO" id="GO:0000978">
    <property type="term" value="F:RNA polymerase II cis-regulatory region sequence-specific DNA binding"/>
    <property type="evidence" value="ECO:0007669"/>
    <property type="project" value="TreeGrafter"/>
</dbReference>
<dbReference type="GO" id="GO:0005634">
    <property type="term" value="C:nucleus"/>
    <property type="evidence" value="ECO:0007669"/>
    <property type="project" value="UniProtKB-SubCell"/>
</dbReference>
<evidence type="ECO:0000256" key="5">
    <source>
        <dbReference type="ARBA" id="ARBA00023242"/>
    </source>
</evidence>
<comment type="subcellular location">
    <subcellularLocation>
        <location evidence="1">Nucleus</location>
    </subcellularLocation>
</comment>
<dbReference type="Gene3D" id="1.20.5.170">
    <property type="match status" value="1"/>
</dbReference>
<dbReference type="Proteomes" id="UP000887567">
    <property type="component" value="Unplaced"/>
</dbReference>
<evidence type="ECO:0000256" key="6">
    <source>
        <dbReference type="SAM" id="Coils"/>
    </source>
</evidence>
<dbReference type="Pfam" id="PF00170">
    <property type="entry name" value="bZIP_1"/>
    <property type="match status" value="1"/>
</dbReference>
<feature type="domain" description="BZIP" evidence="7">
    <location>
        <begin position="87"/>
        <end position="150"/>
    </location>
</feature>
<keyword evidence="6" id="KW-0175">Coiled coil</keyword>
<dbReference type="InterPro" id="IPR046347">
    <property type="entry name" value="bZIP_sf"/>
</dbReference>
<dbReference type="InterPro" id="IPR000837">
    <property type="entry name" value="AP-1"/>
</dbReference>
<dbReference type="PROSITE" id="PS50217">
    <property type="entry name" value="BZIP"/>
    <property type="match status" value="1"/>
</dbReference>
<reference evidence="8" key="1">
    <citation type="submission" date="2022-11" db="UniProtKB">
        <authorList>
            <consortium name="EnsemblMetazoa"/>
        </authorList>
    </citation>
    <scope>IDENTIFICATION</scope>
</reference>
<evidence type="ECO:0000256" key="4">
    <source>
        <dbReference type="ARBA" id="ARBA00023163"/>
    </source>
</evidence>
<keyword evidence="3" id="KW-0238">DNA-binding</keyword>
<keyword evidence="2" id="KW-0805">Transcription regulation</keyword>
<dbReference type="AlphaFoldDB" id="A0A913X042"/>
<protein>
    <recommendedName>
        <fullName evidence="7">BZIP domain-containing protein</fullName>
    </recommendedName>
</protein>
<sequence>MEAGGVPPVLNLGQNAEVSLASFPSVAATTVCLDPTADEYANVLEIPVKNEPYFTIEEDPAKIEYLYQTPLDNSESMKTEMVTQEELERRLLRRERNKVAASKCRQKRKEHVRNLVQASDQLELQNNTLQSQISKLHDEIKQLEFMLDSHSCSRHMAANHDRVRVPDIQ</sequence>
<evidence type="ECO:0000259" key="7">
    <source>
        <dbReference type="PROSITE" id="PS50217"/>
    </source>
</evidence>
<evidence type="ECO:0000256" key="2">
    <source>
        <dbReference type="ARBA" id="ARBA00023015"/>
    </source>
</evidence>
<dbReference type="GeneID" id="110235682"/>
<proteinExistence type="predicted"/>
<dbReference type="InterPro" id="IPR004827">
    <property type="entry name" value="bZIP"/>
</dbReference>
<keyword evidence="9" id="KW-1185">Reference proteome</keyword>